<dbReference type="Pfam" id="PF03734">
    <property type="entry name" value="YkuD"/>
    <property type="match status" value="1"/>
</dbReference>
<dbReference type="GO" id="GO:0016740">
    <property type="term" value="F:transferase activity"/>
    <property type="evidence" value="ECO:0007669"/>
    <property type="project" value="UniProtKB-KW"/>
</dbReference>
<feature type="active site" description="Proton donor/acceptor" evidence="7">
    <location>
        <position position="193"/>
    </location>
</feature>
<dbReference type="EMBL" id="JAENIG010000008">
    <property type="protein sequence ID" value="MBK1855797.1"/>
    <property type="molecule type" value="Genomic_DNA"/>
</dbReference>
<reference evidence="9" key="1">
    <citation type="submission" date="2021-01" db="EMBL/GenBank/DDBJ databases">
        <title>Modified the classification status of verrucomicrobia.</title>
        <authorList>
            <person name="Feng X."/>
        </authorList>
    </citation>
    <scope>NUCLEOTIDE SEQUENCE</scope>
    <source>
        <strain evidence="9">5K15</strain>
    </source>
</reference>
<organism evidence="9 10">
    <name type="scientific">Oceaniferula flava</name>
    <dbReference type="NCBI Taxonomy" id="2800421"/>
    <lineage>
        <taxon>Bacteria</taxon>
        <taxon>Pseudomonadati</taxon>
        <taxon>Verrucomicrobiota</taxon>
        <taxon>Verrucomicrobiia</taxon>
        <taxon>Verrucomicrobiales</taxon>
        <taxon>Verrucomicrobiaceae</taxon>
        <taxon>Oceaniferula</taxon>
    </lineage>
</organism>
<accession>A0AAE2SF12</accession>
<evidence type="ECO:0000313" key="10">
    <source>
        <dbReference type="Proteomes" id="UP000634206"/>
    </source>
</evidence>
<keyword evidence="3" id="KW-0808">Transferase</keyword>
<dbReference type="SUPFAM" id="SSF141523">
    <property type="entry name" value="L,D-transpeptidase catalytic domain-like"/>
    <property type="match status" value="1"/>
</dbReference>
<evidence type="ECO:0000259" key="8">
    <source>
        <dbReference type="PROSITE" id="PS52029"/>
    </source>
</evidence>
<keyword evidence="6 7" id="KW-0961">Cell wall biogenesis/degradation</keyword>
<keyword evidence="10" id="KW-1185">Reference proteome</keyword>
<evidence type="ECO:0000313" key="9">
    <source>
        <dbReference type="EMBL" id="MBK1855797.1"/>
    </source>
</evidence>
<dbReference type="GO" id="GO:0005576">
    <property type="term" value="C:extracellular region"/>
    <property type="evidence" value="ECO:0007669"/>
    <property type="project" value="TreeGrafter"/>
</dbReference>
<keyword evidence="5 7" id="KW-0573">Peptidoglycan synthesis</keyword>
<dbReference type="Proteomes" id="UP000634206">
    <property type="component" value="Unassembled WGS sequence"/>
</dbReference>
<dbReference type="PANTHER" id="PTHR30582:SF2">
    <property type="entry name" value="L,D-TRANSPEPTIDASE YCIB-RELATED"/>
    <property type="match status" value="1"/>
</dbReference>
<proteinExistence type="inferred from homology"/>
<sequence>MPCTNLIVTDATVTRSHYSLSPTMKISTILTLVITGIAVAFLSQCAPYPAGGGTSQYLAGYGQRAKQVQPDNAGNNPELVKGYWDGDGVQGPPKIVIHRAEQKAYFYRGPKLVGMTPISTGTEGRHTPAGSFKVTEKDVDHRSSLYGVIKNVATGQVVNDDADTRKHRAGPGEVFVRAPMFNFLRFNGAIGMHTGYIPGYAASHGCVRLPDHMARKFYENAQIGTPVIVK</sequence>
<evidence type="ECO:0000256" key="5">
    <source>
        <dbReference type="ARBA" id="ARBA00022984"/>
    </source>
</evidence>
<dbReference type="PROSITE" id="PS52029">
    <property type="entry name" value="LD_TPASE"/>
    <property type="match status" value="1"/>
</dbReference>
<dbReference type="CDD" id="cd16913">
    <property type="entry name" value="YkuD_like"/>
    <property type="match status" value="1"/>
</dbReference>
<evidence type="ECO:0000256" key="6">
    <source>
        <dbReference type="ARBA" id="ARBA00023316"/>
    </source>
</evidence>
<evidence type="ECO:0000256" key="7">
    <source>
        <dbReference type="PROSITE-ProRule" id="PRU01373"/>
    </source>
</evidence>
<dbReference type="InterPro" id="IPR050979">
    <property type="entry name" value="LD-transpeptidase"/>
</dbReference>
<dbReference type="PANTHER" id="PTHR30582">
    <property type="entry name" value="L,D-TRANSPEPTIDASE"/>
    <property type="match status" value="1"/>
</dbReference>
<protein>
    <submittedName>
        <fullName evidence="9">L,D-transpeptidase family protein</fullName>
    </submittedName>
</protein>
<evidence type="ECO:0000256" key="3">
    <source>
        <dbReference type="ARBA" id="ARBA00022679"/>
    </source>
</evidence>
<feature type="active site" description="Nucleophile" evidence="7">
    <location>
        <position position="206"/>
    </location>
</feature>
<dbReference type="GO" id="GO:0018104">
    <property type="term" value="P:peptidoglycan-protein cross-linking"/>
    <property type="evidence" value="ECO:0007669"/>
    <property type="project" value="TreeGrafter"/>
</dbReference>
<evidence type="ECO:0000256" key="2">
    <source>
        <dbReference type="ARBA" id="ARBA00005992"/>
    </source>
</evidence>
<dbReference type="GO" id="GO:0071555">
    <property type="term" value="P:cell wall organization"/>
    <property type="evidence" value="ECO:0007669"/>
    <property type="project" value="UniProtKB-UniRule"/>
</dbReference>
<keyword evidence="4 7" id="KW-0133">Cell shape</keyword>
<evidence type="ECO:0000256" key="1">
    <source>
        <dbReference type="ARBA" id="ARBA00004752"/>
    </source>
</evidence>
<dbReference type="InterPro" id="IPR005490">
    <property type="entry name" value="LD_TPept_cat_dom"/>
</dbReference>
<comment type="similarity">
    <text evidence="2">Belongs to the YkuD family.</text>
</comment>
<dbReference type="AlphaFoldDB" id="A0AAE2SF12"/>
<dbReference type="InterPro" id="IPR038063">
    <property type="entry name" value="Transpep_catalytic_dom"/>
</dbReference>
<comment type="pathway">
    <text evidence="1 7">Cell wall biogenesis; peptidoglycan biosynthesis.</text>
</comment>
<comment type="caution">
    <text evidence="9">The sequence shown here is derived from an EMBL/GenBank/DDBJ whole genome shotgun (WGS) entry which is preliminary data.</text>
</comment>
<dbReference type="GO" id="GO:0071972">
    <property type="term" value="F:peptidoglycan L,D-transpeptidase activity"/>
    <property type="evidence" value="ECO:0007669"/>
    <property type="project" value="TreeGrafter"/>
</dbReference>
<dbReference type="Gene3D" id="2.40.440.10">
    <property type="entry name" value="L,D-transpeptidase catalytic domain-like"/>
    <property type="match status" value="1"/>
</dbReference>
<evidence type="ECO:0000256" key="4">
    <source>
        <dbReference type="ARBA" id="ARBA00022960"/>
    </source>
</evidence>
<name>A0AAE2SF12_9BACT</name>
<feature type="domain" description="L,D-TPase catalytic" evidence="8">
    <location>
        <begin position="93"/>
        <end position="230"/>
    </location>
</feature>
<gene>
    <name evidence="9" type="ORF">JIN83_12560</name>
</gene>
<dbReference type="GO" id="GO:0008360">
    <property type="term" value="P:regulation of cell shape"/>
    <property type="evidence" value="ECO:0007669"/>
    <property type="project" value="UniProtKB-UniRule"/>
</dbReference>